<sequence length="66" mass="7236">MSARTPQFANCLADVAEQRPATDRERQLIALRLASPHRAAQGHFLTDQADAGHLPLFAAANEPRMI</sequence>
<protein>
    <submittedName>
        <fullName evidence="1">Uncharacterized protein</fullName>
    </submittedName>
</protein>
<dbReference type="EMBL" id="CP061038">
    <property type="protein sequence ID" value="QNQ09264.1"/>
    <property type="molecule type" value="Genomic_DNA"/>
</dbReference>
<proteinExistence type="predicted"/>
<dbReference type="Proteomes" id="UP000516148">
    <property type="component" value="Chromosome"/>
</dbReference>
<keyword evidence="2" id="KW-1185">Reference proteome</keyword>
<dbReference type="RefSeq" id="WP_187761581.1">
    <property type="nucleotide sequence ID" value="NZ_CP061038.1"/>
</dbReference>
<dbReference type="KEGG" id="spap:H3Z74_21760"/>
<dbReference type="AlphaFoldDB" id="A0A7H0LHW1"/>
<gene>
    <name evidence="1" type="ORF">H3Z74_21760</name>
</gene>
<name>A0A7H0LHW1_9SPHN</name>
<evidence type="ECO:0000313" key="2">
    <source>
        <dbReference type="Proteomes" id="UP000516148"/>
    </source>
</evidence>
<evidence type="ECO:0000313" key="1">
    <source>
        <dbReference type="EMBL" id="QNQ09264.1"/>
    </source>
</evidence>
<organism evidence="1 2">
    <name type="scientific">Sphingomonas alpina</name>
    <dbReference type="NCBI Taxonomy" id="653931"/>
    <lineage>
        <taxon>Bacteria</taxon>
        <taxon>Pseudomonadati</taxon>
        <taxon>Pseudomonadota</taxon>
        <taxon>Alphaproteobacteria</taxon>
        <taxon>Sphingomonadales</taxon>
        <taxon>Sphingomonadaceae</taxon>
        <taxon>Sphingomonas</taxon>
    </lineage>
</organism>
<accession>A0A7H0LHW1</accession>
<reference evidence="1 2" key="1">
    <citation type="submission" date="2020-09" db="EMBL/GenBank/DDBJ databases">
        <title>Sphingomonas sp., a new species isolated from pork steak.</title>
        <authorList>
            <person name="Heidler von Heilborn D."/>
        </authorList>
    </citation>
    <scope>NUCLEOTIDE SEQUENCE [LARGE SCALE GENOMIC DNA]</scope>
    <source>
        <strain evidence="2">S8-3T</strain>
    </source>
</reference>